<feature type="region of interest" description="Disordered" evidence="1">
    <location>
        <begin position="1"/>
        <end position="58"/>
    </location>
</feature>
<sequence>MDSAGTGDSDTTGPRPIVSDDLTSSEHEVHTSDSTSTDEDGFQPFALPEGADEPADGPPAEYLPLVVIPAPIPLAVYLAYDLLLDAEADGDIDLFEDEPIEDEIPDAALLPAGDLLMIADAPAEDSPAHSPVPDSFESVASAPSHEVSAQHFAHDSDPDQASSAAPIPSFAFDHDDIEDSDPIFPPGFDPDHDIEFILMDQPMEDPADPVDPIDPEFDFEMAFDDPEPALAPEQAAALDPMLEHDPVHAGIPVEPVLADPPVDDHLEGDHDVVADPVVPLPVIDIPVDHPVEHIAPVHPVVAPPFDPVPLEPEHALFADHMDPPDEHAQHGWIPADEDVPQFVPPARPGEGSSAHPFGHVPTSVSVLPQFPPVTPSTSPFHVAPFDPTSEPLLWSTPPVMPPTDPYHPFHVGHTIEDVLMSFVFQHESHTQRLQELERAQLPPCSCHGQTHSPLQPCRSLPPDYAARLFTLEQQVASVIRTQRAMEED</sequence>
<dbReference type="Gramene" id="mRNA:HanXRQr2_Chr11g0469051">
    <property type="protein sequence ID" value="mRNA:HanXRQr2_Chr11g0469051"/>
    <property type="gene ID" value="HanXRQr2_Chr11g0469051"/>
</dbReference>
<feature type="region of interest" description="Disordered" evidence="1">
    <location>
        <begin position="123"/>
        <end position="166"/>
    </location>
</feature>
<comment type="caution">
    <text evidence="2">The sequence shown here is derived from an EMBL/GenBank/DDBJ whole genome shotgun (WGS) entry which is preliminary data.</text>
</comment>
<keyword evidence="3" id="KW-1185">Reference proteome</keyword>
<dbReference type="Proteomes" id="UP000215914">
    <property type="component" value="Unassembled WGS sequence"/>
</dbReference>
<gene>
    <name evidence="2" type="ORF">HanXRQr2_Chr11g0469051</name>
</gene>
<evidence type="ECO:0000313" key="3">
    <source>
        <dbReference type="Proteomes" id="UP000215914"/>
    </source>
</evidence>
<feature type="compositionally biased region" description="Polar residues" evidence="1">
    <location>
        <begin position="1"/>
        <end position="12"/>
    </location>
</feature>
<protein>
    <submittedName>
        <fullName evidence="2">Uncharacterized protein</fullName>
    </submittedName>
</protein>
<proteinExistence type="predicted"/>
<accession>A0A9K3HLA1</accession>
<evidence type="ECO:0000313" key="2">
    <source>
        <dbReference type="EMBL" id="KAF5780182.1"/>
    </source>
</evidence>
<reference evidence="2" key="1">
    <citation type="journal article" date="2017" name="Nature">
        <title>The sunflower genome provides insights into oil metabolism, flowering and Asterid evolution.</title>
        <authorList>
            <person name="Badouin H."/>
            <person name="Gouzy J."/>
            <person name="Grassa C.J."/>
            <person name="Murat F."/>
            <person name="Staton S.E."/>
            <person name="Cottret L."/>
            <person name="Lelandais-Briere C."/>
            <person name="Owens G.L."/>
            <person name="Carrere S."/>
            <person name="Mayjonade B."/>
            <person name="Legrand L."/>
            <person name="Gill N."/>
            <person name="Kane N.C."/>
            <person name="Bowers J.E."/>
            <person name="Hubner S."/>
            <person name="Bellec A."/>
            <person name="Berard A."/>
            <person name="Berges H."/>
            <person name="Blanchet N."/>
            <person name="Boniface M.C."/>
            <person name="Brunel D."/>
            <person name="Catrice O."/>
            <person name="Chaidir N."/>
            <person name="Claudel C."/>
            <person name="Donnadieu C."/>
            <person name="Faraut T."/>
            <person name="Fievet G."/>
            <person name="Helmstetter N."/>
            <person name="King M."/>
            <person name="Knapp S.J."/>
            <person name="Lai Z."/>
            <person name="Le Paslier M.C."/>
            <person name="Lippi Y."/>
            <person name="Lorenzon L."/>
            <person name="Mandel J.R."/>
            <person name="Marage G."/>
            <person name="Marchand G."/>
            <person name="Marquand E."/>
            <person name="Bret-Mestries E."/>
            <person name="Morien E."/>
            <person name="Nambeesan S."/>
            <person name="Nguyen T."/>
            <person name="Pegot-Espagnet P."/>
            <person name="Pouilly N."/>
            <person name="Raftis F."/>
            <person name="Sallet E."/>
            <person name="Schiex T."/>
            <person name="Thomas J."/>
            <person name="Vandecasteele C."/>
            <person name="Vares D."/>
            <person name="Vear F."/>
            <person name="Vautrin S."/>
            <person name="Crespi M."/>
            <person name="Mangin B."/>
            <person name="Burke J.M."/>
            <person name="Salse J."/>
            <person name="Munos S."/>
            <person name="Vincourt P."/>
            <person name="Rieseberg L.H."/>
            <person name="Langlade N.B."/>
        </authorList>
    </citation>
    <scope>NUCLEOTIDE SEQUENCE</scope>
    <source>
        <tissue evidence="2">Leaves</tissue>
    </source>
</reference>
<dbReference type="AlphaFoldDB" id="A0A9K3HLA1"/>
<dbReference type="EMBL" id="MNCJ02000326">
    <property type="protein sequence ID" value="KAF5780182.1"/>
    <property type="molecule type" value="Genomic_DNA"/>
</dbReference>
<evidence type="ECO:0000256" key="1">
    <source>
        <dbReference type="SAM" id="MobiDB-lite"/>
    </source>
</evidence>
<organism evidence="2 3">
    <name type="scientific">Helianthus annuus</name>
    <name type="common">Common sunflower</name>
    <dbReference type="NCBI Taxonomy" id="4232"/>
    <lineage>
        <taxon>Eukaryota</taxon>
        <taxon>Viridiplantae</taxon>
        <taxon>Streptophyta</taxon>
        <taxon>Embryophyta</taxon>
        <taxon>Tracheophyta</taxon>
        <taxon>Spermatophyta</taxon>
        <taxon>Magnoliopsida</taxon>
        <taxon>eudicotyledons</taxon>
        <taxon>Gunneridae</taxon>
        <taxon>Pentapetalae</taxon>
        <taxon>asterids</taxon>
        <taxon>campanulids</taxon>
        <taxon>Asterales</taxon>
        <taxon>Asteraceae</taxon>
        <taxon>Asteroideae</taxon>
        <taxon>Heliantheae alliance</taxon>
        <taxon>Heliantheae</taxon>
        <taxon>Helianthus</taxon>
    </lineage>
</organism>
<reference evidence="2" key="2">
    <citation type="submission" date="2020-06" db="EMBL/GenBank/DDBJ databases">
        <title>Helianthus annuus Genome sequencing and assembly Release 2.</title>
        <authorList>
            <person name="Gouzy J."/>
            <person name="Langlade N."/>
            <person name="Munos S."/>
        </authorList>
    </citation>
    <scope>NUCLEOTIDE SEQUENCE</scope>
    <source>
        <tissue evidence="2">Leaves</tissue>
    </source>
</reference>
<name>A0A9K3HLA1_HELAN</name>